<evidence type="ECO:0000256" key="1">
    <source>
        <dbReference type="SAM" id="MobiDB-lite"/>
    </source>
</evidence>
<comment type="caution">
    <text evidence="3">The sequence shown here is derived from an EMBL/GenBank/DDBJ whole genome shotgun (WGS) entry which is preliminary data.</text>
</comment>
<evidence type="ECO:0000313" key="4">
    <source>
        <dbReference type="Proteomes" id="UP000324748"/>
    </source>
</evidence>
<dbReference type="EMBL" id="VSWC01000196">
    <property type="protein sequence ID" value="KAA1066117.1"/>
    <property type="molecule type" value="Genomic_DNA"/>
</dbReference>
<accession>A0A5B0LMD4</accession>
<dbReference type="AlphaFoldDB" id="A0A5B0LMD4"/>
<sequence length="134" mass="15440">MKPLKAITFLSLTSLGLILAEKYECPFEEKTVGICALNEPSRHQHRIFSKGSKGKGRRRRIRKSRKDKEDENSQSEILPADQPDEKNLLIYECENKSDVQWCCPTNKFMFDDPDVSMTVDTTLLDDNCREGKEL</sequence>
<proteinExistence type="predicted"/>
<gene>
    <name evidence="3" type="ORF">PGT21_021993</name>
</gene>
<organism evidence="3 4">
    <name type="scientific">Puccinia graminis f. sp. tritici</name>
    <dbReference type="NCBI Taxonomy" id="56615"/>
    <lineage>
        <taxon>Eukaryota</taxon>
        <taxon>Fungi</taxon>
        <taxon>Dikarya</taxon>
        <taxon>Basidiomycota</taxon>
        <taxon>Pucciniomycotina</taxon>
        <taxon>Pucciniomycetes</taxon>
        <taxon>Pucciniales</taxon>
        <taxon>Pucciniaceae</taxon>
        <taxon>Puccinia</taxon>
    </lineage>
</organism>
<dbReference type="OrthoDB" id="10290493at2759"/>
<evidence type="ECO:0000313" key="3">
    <source>
        <dbReference type="EMBL" id="KAA1066117.1"/>
    </source>
</evidence>
<evidence type="ECO:0000256" key="2">
    <source>
        <dbReference type="SAM" id="SignalP"/>
    </source>
</evidence>
<reference evidence="3 4" key="1">
    <citation type="submission" date="2019-05" db="EMBL/GenBank/DDBJ databases">
        <title>Emergence of the Ug99 lineage of the wheat stem rust pathogen through somatic hybridization.</title>
        <authorList>
            <person name="Li F."/>
            <person name="Upadhyaya N.M."/>
            <person name="Sperschneider J."/>
            <person name="Matny O."/>
            <person name="Nguyen-Phuc H."/>
            <person name="Mago R."/>
            <person name="Raley C."/>
            <person name="Miller M.E."/>
            <person name="Silverstein K.A.T."/>
            <person name="Henningsen E."/>
            <person name="Hirsch C.D."/>
            <person name="Visser B."/>
            <person name="Pretorius Z.A."/>
            <person name="Steffenson B.J."/>
            <person name="Schwessinger B."/>
            <person name="Dodds P.N."/>
            <person name="Figueroa M."/>
        </authorList>
    </citation>
    <scope>NUCLEOTIDE SEQUENCE [LARGE SCALE GENOMIC DNA]</scope>
    <source>
        <strain evidence="3">21-0</strain>
    </source>
</reference>
<feature type="chain" id="PRO_5022842183" evidence="2">
    <location>
        <begin position="21"/>
        <end position="134"/>
    </location>
</feature>
<feature type="signal peptide" evidence="2">
    <location>
        <begin position="1"/>
        <end position="20"/>
    </location>
</feature>
<dbReference type="Proteomes" id="UP000324748">
    <property type="component" value="Unassembled WGS sequence"/>
</dbReference>
<keyword evidence="2" id="KW-0732">Signal</keyword>
<name>A0A5B0LMD4_PUCGR</name>
<protein>
    <submittedName>
        <fullName evidence="3">Uncharacterized protein</fullName>
    </submittedName>
</protein>
<feature type="region of interest" description="Disordered" evidence="1">
    <location>
        <begin position="45"/>
        <end position="83"/>
    </location>
</feature>
<feature type="compositionally biased region" description="Basic residues" evidence="1">
    <location>
        <begin position="45"/>
        <end position="65"/>
    </location>
</feature>
<keyword evidence="4" id="KW-1185">Reference proteome</keyword>